<organism evidence="2 3">
    <name type="scientific">Drosophila gunungcola</name>
    <name type="common">fruit fly</name>
    <dbReference type="NCBI Taxonomy" id="103775"/>
    <lineage>
        <taxon>Eukaryota</taxon>
        <taxon>Metazoa</taxon>
        <taxon>Ecdysozoa</taxon>
        <taxon>Arthropoda</taxon>
        <taxon>Hexapoda</taxon>
        <taxon>Insecta</taxon>
        <taxon>Pterygota</taxon>
        <taxon>Neoptera</taxon>
        <taxon>Endopterygota</taxon>
        <taxon>Diptera</taxon>
        <taxon>Brachycera</taxon>
        <taxon>Muscomorpha</taxon>
        <taxon>Ephydroidea</taxon>
        <taxon>Drosophilidae</taxon>
        <taxon>Drosophila</taxon>
        <taxon>Sophophora</taxon>
    </lineage>
</organism>
<dbReference type="EMBL" id="JAMKOV010000029">
    <property type="protein sequence ID" value="KAI8035802.1"/>
    <property type="molecule type" value="Genomic_DNA"/>
</dbReference>
<proteinExistence type="predicted"/>
<keyword evidence="3" id="KW-1185">Reference proteome</keyword>
<sequence>MKIFSSIIQSSYGSHYYQPCSSFHFRKIHTDSNFSNLLQFSLPKDSHGFEF</sequence>
<dbReference type="EMBL" id="JAMKOV010000029">
    <property type="protein sequence ID" value="KAI8035801.1"/>
    <property type="molecule type" value="Genomic_DNA"/>
</dbReference>
<dbReference type="Proteomes" id="UP001059596">
    <property type="component" value="Unassembled WGS sequence"/>
</dbReference>
<reference evidence="2" key="1">
    <citation type="journal article" date="2023" name="Genome Biol. Evol.">
        <title>Long-read-based Genome Assembly of Drosophila gunungcola Reveals Fewer Chemosensory Genes in Flower-breeding Species.</title>
        <authorList>
            <person name="Negi A."/>
            <person name="Liao B.Y."/>
            <person name="Yeh S.D."/>
        </authorList>
    </citation>
    <scope>NUCLEOTIDE SEQUENCE</scope>
    <source>
        <strain evidence="2">Sukarami</strain>
    </source>
</reference>
<evidence type="ECO:0000313" key="2">
    <source>
        <dbReference type="EMBL" id="KAI8035802.1"/>
    </source>
</evidence>
<feature type="non-terminal residue" evidence="2">
    <location>
        <position position="1"/>
    </location>
</feature>
<evidence type="ECO:0000313" key="1">
    <source>
        <dbReference type="EMBL" id="KAI8035801.1"/>
    </source>
</evidence>
<protein>
    <submittedName>
        <fullName evidence="2">Uncharacterized protein</fullName>
    </submittedName>
</protein>
<gene>
    <name evidence="1" type="ORF">M5D96_011400</name>
    <name evidence="2" type="ORF">M5D96_011401</name>
</gene>
<accession>A0A9P9YF50</accession>
<dbReference type="AlphaFoldDB" id="A0A9P9YF50"/>
<evidence type="ECO:0000313" key="3">
    <source>
        <dbReference type="Proteomes" id="UP001059596"/>
    </source>
</evidence>
<name>A0A9P9YF50_9MUSC</name>
<comment type="caution">
    <text evidence="2">The sequence shown here is derived from an EMBL/GenBank/DDBJ whole genome shotgun (WGS) entry which is preliminary data.</text>
</comment>